<evidence type="ECO:0000256" key="2">
    <source>
        <dbReference type="ARBA" id="ARBA00022801"/>
    </source>
</evidence>
<feature type="compositionally biased region" description="Polar residues" evidence="4">
    <location>
        <begin position="259"/>
        <end position="293"/>
    </location>
</feature>
<dbReference type="Pfam" id="PF00271">
    <property type="entry name" value="Helicase_C"/>
    <property type="match status" value="1"/>
</dbReference>
<dbReference type="Gene3D" id="3.40.50.300">
    <property type="entry name" value="P-loop containing nucleotide triphosphate hydrolases"/>
    <property type="match status" value="1"/>
</dbReference>
<keyword evidence="2" id="KW-0378">Hydrolase</keyword>
<feature type="region of interest" description="Disordered" evidence="4">
    <location>
        <begin position="258"/>
        <end position="321"/>
    </location>
</feature>
<evidence type="ECO:0000256" key="4">
    <source>
        <dbReference type="SAM" id="MobiDB-lite"/>
    </source>
</evidence>
<evidence type="ECO:0000259" key="5">
    <source>
        <dbReference type="PROSITE" id="PS51192"/>
    </source>
</evidence>
<dbReference type="Proteomes" id="UP000247409">
    <property type="component" value="Unassembled WGS sequence"/>
</dbReference>
<dbReference type="InterPro" id="IPR014001">
    <property type="entry name" value="Helicase_ATP-bd"/>
</dbReference>
<dbReference type="InterPro" id="IPR049730">
    <property type="entry name" value="SNF2/RAD54-like_C"/>
</dbReference>
<accession>A0A2V3J3A4</accession>
<dbReference type="OrthoDB" id="423559at2759"/>
<sequence>MQQSAKNTNSSKDPGSLPPNEVRPLAKRYRIHPRQSNRNYVHLQGLQQAPSSQPMLFSGDSVLPKPSNNSAGAHPSRLRQDGEVWVIEDNSDSEPSPQKLARQQTKTQPARVELAKTGNESPASASIIVLDGDEDQVESEDRLQGNRQEEDPKLPENPSISNKEIDVIDLDDDDALSRLQPIRRPPNVKQHASHPMRPLSLNPGLHSSHADDRFHPGCSGNTNVVGSDRNNYTVLQRNTTILRGSQIAPGHNTIARPHQTAQEATRQAPFNSIPQDQQTNPLDNTSRVSTIAPGSTYHPLAHSSNYPNSVSNIPQSYPQHKRGSLSHIQSVMQHQPPNPWDNGSSPLQFTPFAVGGAVQPPQRARPIAPAPMLQSSNSGLPVTTNMVPTHLGSVQQPGMSSTWQTSLAPQSSGHSNHGIRAPSVPSLPTKPAGVQGDGLYDEGLKALAKHNNLTADATEEAKTPPELSTELMPHQRRALAWMAKRESPIDTDEEVMVTDDQCLGGILADEQGLGKTLSMIALLLRNKPKPVRNNQAQKNHIEHIPQTYGARSFRRGNQKKNSWRTLIVCPMSLIGQWKNEIEARVREEHLPSIHVYHGPKRERNPLNIEKYDIVITTYSILVPEYPKVLKEDPEYELRKTAKLPLPKRRRGPLYNVSWNRVILDEAQYVKNRGTESWSAVCALKAEKRWCLTGTPIQNSVDDIYSLFCFLRYNFVPNYRAWRVRWKNLLEHPNAAVRQRTFQKLQTVAGVVLLRRTKQDKINGQLLLNLPIRNVDVKKIQFRDKDESDFYNAVVERSVVTVNRFVVSGTLALNYSHVLLVLLRLRQACSHPFLIEYARMRVRNSVSQFSMVSSYETNFDFEELEETIQIMEGGDSLLDLIEDPVRGTVMYNLSPRLKAEGKAQPNYFHCSNCTRVVEWKEGSFLSCGHCFCPTCRSSIRHHRKCLKCHILTKDPNLYEVFINAQELRREIHAKVIMGNRHDASNLTVKQFKKWMYRQLEDNGYDILDNCDSFQPRDVTVTSNAGSSSSDRKGEEQSLEETRRKCMKAMSQPSTKITEILKILSEIKQRGHNQKTLIYSQWTSMLDIVEFHVRRDGYQTCRLDGTMTATDRQAQIEEFDTSETKNVFLISLHAGGTGLNLTAASNVILCDVWWNPAVEEQAIDRVHRIGQTRDVHVTKFHIVQSVEDKIYTLCAQKRAAADGVLGTPGAQSWGRRKLSLGEIMTMFRSVAEDVAKNAQQGTEAANAAANILSCTNNARTRLY</sequence>
<organism evidence="7 8">
    <name type="scientific">Gracilariopsis chorda</name>
    <dbReference type="NCBI Taxonomy" id="448386"/>
    <lineage>
        <taxon>Eukaryota</taxon>
        <taxon>Rhodophyta</taxon>
        <taxon>Florideophyceae</taxon>
        <taxon>Rhodymeniophycidae</taxon>
        <taxon>Gracilariales</taxon>
        <taxon>Gracilariaceae</taxon>
        <taxon>Gracilariopsis</taxon>
    </lineage>
</organism>
<dbReference type="AlphaFoldDB" id="A0A2V3J3A4"/>
<dbReference type="Pfam" id="PF00176">
    <property type="entry name" value="SNF2-rel_dom"/>
    <property type="match status" value="1"/>
</dbReference>
<keyword evidence="8" id="KW-1185">Reference proteome</keyword>
<evidence type="ECO:0000256" key="3">
    <source>
        <dbReference type="ARBA" id="ARBA00022840"/>
    </source>
</evidence>
<dbReference type="GO" id="GO:0004386">
    <property type="term" value="F:helicase activity"/>
    <property type="evidence" value="ECO:0007669"/>
    <property type="project" value="UniProtKB-KW"/>
</dbReference>
<dbReference type="GO" id="GO:0005524">
    <property type="term" value="F:ATP binding"/>
    <property type="evidence" value="ECO:0007669"/>
    <property type="project" value="UniProtKB-KW"/>
</dbReference>
<comment type="caution">
    <text evidence="7">The sequence shown here is derived from an EMBL/GenBank/DDBJ whole genome shotgun (WGS) entry which is preliminary data.</text>
</comment>
<name>A0A2V3J3A4_9FLOR</name>
<feature type="compositionally biased region" description="Polar residues" evidence="4">
    <location>
        <begin position="1"/>
        <end position="13"/>
    </location>
</feature>
<evidence type="ECO:0000313" key="7">
    <source>
        <dbReference type="EMBL" id="PXF48888.1"/>
    </source>
</evidence>
<feature type="compositionally biased region" description="Polar residues" evidence="4">
    <location>
        <begin position="395"/>
        <end position="415"/>
    </location>
</feature>
<protein>
    <submittedName>
        <fullName evidence="7">Helicase-like transcription factor CHR28</fullName>
    </submittedName>
</protein>
<keyword evidence="1" id="KW-0547">Nucleotide-binding</keyword>
<feature type="compositionally biased region" description="Basic and acidic residues" evidence="4">
    <location>
        <begin position="139"/>
        <end position="154"/>
    </location>
</feature>
<evidence type="ECO:0000259" key="6">
    <source>
        <dbReference type="PROSITE" id="PS51194"/>
    </source>
</evidence>
<dbReference type="SMART" id="SM00490">
    <property type="entry name" value="HELICc"/>
    <property type="match status" value="1"/>
</dbReference>
<dbReference type="STRING" id="448386.A0A2V3J3A4"/>
<feature type="domain" description="Helicase C-terminal" evidence="6">
    <location>
        <begin position="1057"/>
        <end position="1222"/>
    </location>
</feature>
<dbReference type="CDD" id="cd18793">
    <property type="entry name" value="SF2_C_SNF"/>
    <property type="match status" value="1"/>
</dbReference>
<dbReference type="EMBL" id="NBIV01000011">
    <property type="protein sequence ID" value="PXF48888.1"/>
    <property type="molecule type" value="Genomic_DNA"/>
</dbReference>
<dbReference type="InterPro" id="IPR050628">
    <property type="entry name" value="SNF2_RAD54_helicase_TF"/>
</dbReference>
<feature type="region of interest" description="Disordered" evidence="4">
    <location>
        <begin position="180"/>
        <end position="230"/>
    </location>
</feature>
<dbReference type="Gene3D" id="3.40.50.10810">
    <property type="entry name" value="Tandem AAA-ATPase domain"/>
    <property type="match status" value="1"/>
</dbReference>
<feature type="compositionally biased region" description="Polar residues" evidence="4">
    <location>
        <begin position="36"/>
        <end position="55"/>
    </location>
</feature>
<dbReference type="PROSITE" id="PS51194">
    <property type="entry name" value="HELICASE_CTER"/>
    <property type="match status" value="1"/>
</dbReference>
<dbReference type="GO" id="GO:0008094">
    <property type="term" value="F:ATP-dependent activity, acting on DNA"/>
    <property type="evidence" value="ECO:0007669"/>
    <property type="project" value="TreeGrafter"/>
</dbReference>
<feature type="compositionally biased region" description="Polar residues" evidence="4">
    <location>
        <begin position="219"/>
        <end position="230"/>
    </location>
</feature>
<keyword evidence="7" id="KW-0347">Helicase</keyword>
<dbReference type="CDD" id="cd18008">
    <property type="entry name" value="DEXDc_SHPRH-like"/>
    <property type="match status" value="1"/>
</dbReference>
<dbReference type="GO" id="GO:0016787">
    <property type="term" value="F:hydrolase activity"/>
    <property type="evidence" value="ECO:0007669"/>
    <property type="project" value="UniProtKB-KW"/>
</dbReference>
<dbReference type="GO" id="GO:0006281">
    <property type="term" value="P:DNA repair"/>
    <property type="evidence" value="ECO:0007669"/>
    <property type="project" value="TreeGrafter"/>
</dbReference>
<feature type="region of interest" description="Disordered" evidence="4">
    <location>
        <begin position="395"/>
        <end position="438"/>
    </location>
</feature>
<dbReference type="PROSITE" id="PS51192">
    <property type="entry name" value="HELICASE_ATP_BIND_1"/>
    <property type="match status" value="1"/>
</dbReference>
<evidence type="ECO:0000256" key="1">
    <source>
        <dbReference type="ARBA" id="ARBA00022741"/>
    </source>
</evidence>
<feature type="domain" description="Helicase ATP-binding" evidence="5">
    <location>
        <begin position="496"/>
        <end position="713"/>
    </location>
</feature>
<feature type="compositionally biased region" description="Basic residues" evidence="4">
    <location>
        <begin position="25"/>
        <end position="35"/>
    </location>
</feature>
<dbReference type="InterPro" id="IPR027417">
    <property type="entry name" value="P-loop_NTPase"/>
</dbReference>
<dbReference type="InterPro" id="IPR000330">
    <property type="entry name" value="SNF2_N"/>
</dbReference>
<reference evidence="7 8" key="1">
    <citation type="journal article" date="2018" name="Mol. Biol. Evol.">
        <title>Analysis of the draft genome of the red seaweed Gracilariopsis chorda provides insights into genome size evolution in Rhodophyta.</title>
        <authorList>
            <person name="Lee J."/>
            <person name="Yang E.C."/>
            <person name="Graf L."/>
            <person name="Yang J.H."/>
            <person name="Qiu H."/>
            <person name="Zel Zion U."/>
            <person name="Chan C.X."/>
            <person name="Stephens T.G."/>
            <person name="Weber A.P.M."/>
            <person name="Boo G.H."/>
            <person name="Boo S.M."/>
            <person name="Kim K.M."/>
            <person name="Shin Y."/>
            <person name="Jung M."/>
            <person name="Lee S.J."/>
            <person name="Yim H.S."/>
            <person name="Lee J.H."/>
            <person name="Bhattacharya D."/>
            <person name="Yoon H.S."/>
        </authorList>
    </citation>
    <scope>NUCLEOTIDE SEQUENCE [LARGE SCALE GENOMIC DNA]</scope>
    <source>
        <strain evidence="7 8">SKKU-2015</strain>
        <tissue evidence="7">Whole body</tissue>
    </source>
</reference>
<keyword evidence="3" id="KW-0067">ATP-binding</keyword>
<dbReference type="SUPFAM" id="SSF52540">
    <property type="entry name" value="P-loop containing nucleoside triphosphate hydrolases"/>
    <property type="match status" value="2"/>
</dbReference>
<dbReference type="PANTHER" id="PTHR45626">
    <property type="entry name" value="TRANSCRIPTION TERMINATION FACTOR 2-RELATED"/>
    <property type="match status" value="1"/>
</dbReference>
<feature type="compositionally biased region" description="Polar residues" evidence="4">
    <location>
        <begin position="93"/>
        <end position="108"/>
    </location>
</feature>
<feature type="region of interest" description="Disordered" evidence="4">
    <location>
        <begin position="1"/>
        <end position="167"/>
    </location>
</feature>
<dbReference type="GO" id="GO:0005634">
    <property type="term" value="C:nucleus"/>
    <property type="evidence" value="ECO:0007669"/>
    <property type="project" value="TreeGrafter"/>
</dbReference>
<dbReference type="InterPro" id="IPR001650">
    <property type="entry name" value="Helicase_C-like"/>
</dbReference>
<feature type="compositionally biased region" description="Basic and acidic residues" evidence="4">
    <location>
        <begin position="1028"/>
        <end position="1041"/>
    </location>
</feature>
<dbReference type="SMART" id="SM00487">
    <property type="entry name" value="DEXDc"/>
    <property type="match status" value="1"/>
</dbReference>
<feature type="region of interest" description="Disordered" evidence="4">
    <location>
        <begin position="1019"/>
        <end position="1041"/>
    </location>
</feature>
<gene>
    <name evidence="7" type="ORF">BWQ96_01444</name>
</gene>
<dbReference type="InterPro" id="IPR038718">
    <property type="entry name" value="SNF2-like_sf"/>
</dbReference>
<proteinExistence type="predicted"/>
<feature type="compositionally biased region" description="Polar residues" evidence="4">
    <location>
        <begin position="302"/>
        <end position="318"/>
    </location>
</feature>
<evidence type="ECO:0000313" key="8">
    <source>
        <dbReference type="Proteomes" id="UP000247409"/>
    </source>
</evidence>